<keyword evidence="3" id="KW-1185">Reference proteome</keyword>
<gene>
    <name evidence="2" type="ORF">KUF71_000127</name>
</gene>
<dbReference type="PANTHER" id="PTHR47272:SF2">
    <property type="entry name" value="PIGGYBAC TRANSPOSABLE ELEMENT-DERIVED PROTEIN 3-LIKE"/>
    <property type="match status" value="1"/>
</dbReference>
<comment type="caution">
    <text evidence="2">The sequence shown here is derived from an EMBL/GenBank/DDBJ whole genome shotgun (WGS) entry which is preliminary data.</text>
</comment>
<reference evidence="2" key="2">
    <citation type="journal article" date="2023" name="BMC Genomics">
        <title>Pest status, molecular evolution, and epigenetic factors derived from the genome assembly of Frankliniella fusca, a thysanopteran phytovirus vector.</title>
        <authorList>
            <person name="Catto M.A."/>
            <person name="Labadie P.E."/>
            <person name="Jacobson A.L."/>
            <person name="Kennedy G.G."/>
            <person name="Srinivasan R."/>
            <person name="Hunt B.G."/>
        </authorList>
    </citation>
    <scope>NUCLEOTIDE SEQUENCE</scope>
    <source>
        <strain evidence="2">PL_HMW_Pooled</strain>
    </source>
</reference>
<evidence type="ECO:0000313" key="3">
    <source>
        <dbReference type="Proteomes" id="UP001219518"/>
    </source>
</evidence>
<feature type="domain" description="PiggyBac transposable element-derived protein" evidence="1">
    <location>
        <begin position="1"/>
        <end position="220"/>
    </location>
</feature>
<dbReference type="EMBL" id="JAHWGI010001108">
    <property type="protein sequence ID" value="KAK3922725.1"/>
    <property type="molecule type" value="Genomic_DNA"/>
</dbReference>
<protein>
    <submittedName>
        <fullName evidence="2">PiggyBac transposable element-derived protein 2</fullName>
    </submittedName>
</protein>
<proteinExistence type="predicted"/>
<dbReference type="AlphaFoldDB" id="A0AAE1HLF1"/>
<dbReference type="Pfam" id="PF13843">
    <property type="entry name" value="DDE_Tnp_1_7"/>
    <property type="match status" value="1"/>
</dbReference>
<evidence type="ECO:0000259" key="1">
    <source>
        <dbReference type="Pfam" id="PF13843"/>
    </source>
</evidence>
<accession>A0AAE1HLF1</accession>
<dbReference type="PANTHER" id="PTHR47272">
    <property type="entry name" value="DDE_TNP_1_7 DOMAIN-CONTAINING PROTEIN"/>
    <property type="match status" value="1"/>
</dbReference>
<dbReference type="Proteomes" id="UP001219518">
    <property type="component" value="Unassembled WGS sequence"/>
</dbReference>
<organism evidence="2 3">
    <name type="scientific">Frankliniella fusca</name>
    <dbReference type="NCBI Taxonomy" id="407009"/>
    <lineage>
        <taxon>Eukaryota</taxon>
        <taxon>Metazoa</taxon>
        <taxon>Ecdysozoa</taxon>
        <taxon>Arthropoda</taxon>
        <taxon>Hexapoda</taxon>
        <taxon>Insecta</taxon>
        <taxon>Pterygota</taxon>
        <taxon>Neoptera</taxon>
        <taxon>Paraneoptera</taxon>
        <taxon>Thysanoptera</taxon>
        <taxon>Terebrantia</taxon>
        <taxon>Thripoidea</taxon>
        <taxon>Thripidae</taxon>
        <taxon>Frankliniella</taxon>
    </lineage>
</organism>
<name>A0AAE1HLF1_9NEOP</name>
<feature type="non-terminal residue" evidence="2">
    <location>
        <position position="1"/>
    </location>
</feature>
<reference evidence="2" key="1">
    <citation type="submission" date="2021-07" db="EMBL/GenBank/DDBJ databases">
        <authorList>
            <person name="Catto M.A."/>
            <person name="Jacobson A."/>
            <person name="Kennedy G."/>
            <person name="Labadie P."/>
            <person name="Hunt B.G."/>
            <person name="Srinivasan R."/>
        </authorList>
    </citation>
    <scope>NUCLEOTIDE SEQUENCE</scope>
    <source>
        <strain evidence="2">PL_HMW_Pooled</strain>
        <tissue evidence="2">Head</tissue>
    </source>
</reference>
<sequence>YNPNKLIKYGFKFYGLAGSDGMIYDILPSCGSTTFDRCNLTAVESSMGVGAKAVIALCKHIHNPEAAMVYFDNWFASVPLMSYLRFSTNILSTGTIRKDRTQNCPFTDDKKFSKLPRGTSESFVSSDAVVAVRWLDSKPVCLASTAAGIEPKTTVKRFEKAAKARVDFECPRIIQLYNSHMGGVDLSDQYVAAHRVPTRSKRWYFPIIGYLVDLAVVNSYRQYCRDNKLLGIQQKDIDFADAKAFRFSVSKSLCCLERQKDSPLCEEKAVEEFHIPPM</sequence>
<evidence type="ECO:0000313" key="2">
    <source>
        <dbReference type="EMBL" id="KAK3922725.1"/>
    </source>
</evidence>
<dbReference type="InterPro" id="IPR029526">
    <property type="entry name" value="PGBD"/>
</dbReference>